<protein>
    <recommendedName>
        <fullName evidence="8">Neurofibromin</fullName>
    </recommendedName>
</protein>
<keyword evidence="2" id="KW-0597">Phosphoprotein</keyword>
<dbReference type="PANTHER" id="PTHR10194:SF142">
    <property type="entry name" value="NEUROFIBROMIN"/>
    <property type="match status" value="1"/>
</dbReference>
<dbReference type="SUPFAM" id="SSF52087">
    <property type="entry name" value="CRAL/TRIO domain"/>
    <property type="match status" value="1"/>
</dbReference>
<evidence type="ECO:0000313" key="6">
    <source>
        <dbReference type="EnsemblMetazoa" id="AALFPA23_002653.P2588"/>
    </source>
</evidence>
<proteinExistence type="predicted"/>
<dbReference type="SMART" id="SM00323">
    <property type="entry name" value="RasGAP"/>
    <property type="match status" value="1"/>
</dbReference>
<dbReference type="EnsemblMetazoa" id="AALFPA23_002653.R2588">
    <property type="protein sequence ID" value="AALFPA23_002653.P2588"/>
    <property type="gene ID" value="AALFPA23_002653"/>
</dbReference>
<feature type="region of interest" description="Disordered" evidence="3">
    <location>
        <begin position="2458"/>
        <end position="2497"/>
    </location>
</feature>
<dbReference type="SUPFAM" id="SSF48350">
    <property type="entry name" value="GTPase activation domain, GAP"/>
    <property type="match status" value="1"/>
</dbReference>
<dbReference type="CDD" id="cd00170">
    <property type="entry name" value="SEC14"/>
    <property type="match status" value="1"/>
</dbReference>
<evidence type="ECO:0000313" key="7">
    <source>
        <dbReference type="Proteomes" id="UP000069940"/>
    </source>
</evidence>
<reference evidence="6" key="2">
    <citation type="submission" date="2025-05" db="UniProtKB">
        <authorList>
            <consortium name="EnsemblMetazoa"/>
        </authorList>
    </citation>
    <scope>IDENTIFICATION</scope>
    <source>
        <strain evidence="6">Foshan</strain>
    </source>
</reference>
<dbReference type="InterPro" id="IPR001251">
    <property type="entry name" value="CRAL-TRIO_dom"/>
</dbReference>
<dbReference type="InterPro" id="IPR036865">
    <property type="entry name" value="CRAL-TRIO_dom_sf"/>
</dbReference>
<dbReference type="InterPro" id="IPR016024">
    <property type="entry name" value="ARM-type_fold"/>
</dbReference>
<dbReference type="SMART" id="SM00516">
    <property type="entry name" value="SEC14"/>
    <property type="match status" value="1"/>
</dbReference>
<feature type="compositionally biased region" description="Basic and acidic residues" evidence="3">
    <location>
        <begin position="2775"/>
        <end position="2791"/>
    </location>
</feature>
<dbReference type="CDD" id="cd05130">
    <property type="entry name" value="RasGAP_Neurofibromin"/>
    <property type="match status" value="1"/>
</dbReference>
<dbReference type="PANTHER" id="PTHR10194">
    <property type="entry name" value="RAS GTPASE-ACTIVATING PROTEINS"/>
    <property type="match status" value="1"/>
</dbReference>
<keyword evidence="1" id="KW-0343">GTPase activation</keyword>
<dbReference type="PROSITE" id="PS50191">
    <property type="entry name" value="CRAL_TRIO"/>
    <property type="match status" value="1"/>
</dbReference>
<dbReference type="Pfam" id="PF13716">
    <property type="entry name" value="CRAL_TRIO_2"/>
    <property type="match status" value="1"/>
</dbReference>
<dbReference type="Gene3D" id="1.10.506.10">
    <property type="entry name" value="GTPase Activation - p120gap, domain 1"/>
    <property type="match status" value="5"/>
</dbReference>
<evidence type="ECO:0000259" key="4">
    <source>
        <dbReference type="PROSITE" id="PS50018"/>
    </source>
</evidence>
<dbReference type="Pfam" id="PF21877">
    <property type="entry name" value="PH_NF1"/>
    <property type="match status" value="1"/>
</dbReference>
<keyword evidence="7" id="KW-1185">Reference proteome</keyword>
<evidence type="ECO:0000256" key="2">
    <source>
        <dbReference type="ARBA" id="ARBA00022553"/>
    </source>
</evidence>
<dbReference type="InterPro" id="IPR001936">
    <property type="entry name" value="RasGAP_dom"/>
</dbReference>
<dbReference type="GeneID" id="109427334"/>
<dbReference type="CDD" id="cd13313">
    <property type="entry name" value="PH_NF1"/>
    <property type="match status" value="1"/>
</dbReference>
<reference evidence="7" key="1">
    <citation type="journal article" date="2015" name="Proc. Natl. Acad. Sci. U.S.A.">
        <title>Genome sequence of the Asian Tiger mosquito, Aedes albopictus, reveals insights into its biology, genetics, and evolution.</title>
        <authorList>
            <person name="Chen X.G."/>
            <person name="Jiang X."/>
            <person name="Gu J."/>
            <person name="Xu M."/>
            <person name="Wu Y."/>
            <person name="Deng Y."/>
            <person name="Zhang C."/>
            <person name="Bonizzoni M."/>
            <person name="Dermauw W."/>
            <person name="Vontas J."/>
            <person name="Armbruster P."/>
            <person name="Huang X."/>
            <person name="Yang Y."/>
            <person name="Zhang H."/>
            <person name="He W."/>
            <person name="Peng H."/>
            <person name="Liu Y."/>
            <person name="Wu K."/>
            <person name="Chen J."/>
            <person name="Lirakis M."/>
            <person name="Topalis P."/>
            <person name="Van Leeuwen T."/>
            <person name="Hall A.B."/>
            <person name="Jiang X."/>
            <person name="Thorpe C."/>
            <person name="Mueller R.L."/>
            <person name="Sun C."/>
            <person name="Waterhouse R.M."/>
            <person name="Yan G."/>
            <person name="Tu Z.J."/>
            <person name="Fang X."/>
            <person name="James A.A."/>
        </authorList>
    </citation>
    <scope>NUCLEOTIDE SEQUENCE [LARGE SCALE GENOMIC DNA]</scope>
    <source>
        <strain evidence="7">Foshan</strain>
    </source>
</reference>
<feature type="domain" description="CRAL-TRIO" evidence="5">
    <location>
        <begin position="1575"/>
        <end position="1733"/>
    </location>
</feature>
<accession>A0ABM1XT95</accession>
<dbReference type="Gene3D" id="3.40.525.10">
    <property type="entry name" value="CRAL-TRIO lipid binding domain"/>
    <property type="match status" value="1"/>
</dbReference>
<organism evidence="6 7">
    <name type="scientific">Aedes albopictus</name>
    <name type="common">Asian tiger mosquito</name>
    <name type="synonym">Stegomyia albopicta</name>
    <dbReference type="NCBI Taxonomy" id="7160"/>
    <lineage>
        <taxon>Eukaryota</taxon>
        <taxon>Metazoa</taxon>
        <taxon>Ecdysozoa</taxon>
        <taxon>Arthropoda</taxon>
        <taxon>Hexapoda</taxon>
        <taxon>Insecta</taxon>
        <taxon>Pterygota</taxon>
        <taxon>Neoptera</taxon>
        <taxon>Endopterygota</taxon>
        <taxon>Diptera</taxon>
        <taxon>Nematocera</taxon>
        <taxon>Culicoidea</taxon>
        <taxon>Culicidae</taxon>
        <taxon>Culicinae</taxon>
        <taxon>Aedini</taxon>
        <taxon>Aedes</taxon>
        <taxon>Stegomyia</taxon>
    </lineage>
</organism>
<sequence length="3033" mass="339850">MATQKPGEWANSLLARFEEQLPYRTGPHGTQARLSIDQTMTCLIQISRYRFSLVISGLTKMLQRVNEIFIILQFQPPACRGHEPERCCYDSLIIILETLERCLSGQSKDTARFEEAMNVKLLLREICQFIDIQNENNQNAASLKGLASKVLYALSQNHFGAVFNRISARLQELSTCSEENPDYSDIELIQHIDLDVNRLTKLLTETIQKFKSLKKSAHFILLNSLERALWNWIEFHPKEFEDLQRNPNEELSKGCETFFDILDSYAENKKARSAVWPLQIMLLVLSPKVLEEIVNADSGAPCSPRHLKKKHFMEGIKKGLGAHASSKQSTESAAIACVKLCKASTYININDSNNVTFQLVQSVINDLKALLFNPAKPFSRGQGYNFQDIDLMIDCWVSCFRIKPHNNEALKVCLSLNSPPAYHFVIVSSLLKIVTQARLPWWPQIDLVYARSGELRALFTDTLNKATQGYIAHTPLRMITSLTLKSKDAQSRLTRPDEGPAHKALLLLMVRLIHADPMLLLNSLGKAGHEVQSSTLELINGLVSLVHQPTMPDVAQEAMEALLALHSPDKIEVWNPEAPINTFWDVSSQVLFSISQKLIQHQIANYTDVLKWLREILICRNTFLQRHKDYANVGSQIAICRQAHIKLEVVFFMYLWSVDLDAVMVSLSCFGLLCEEAEIRSGSDELTVGFILPNYHLYQDLSHTSSTLTTQNVESRYNFYEHTQGRAALQKNIMSLLRKIEHCVNGVQPAWEETFRNWEVTSKLLQNYPKGKPEEGQAEVFHRSMGKRRASHQSSEHDLEEQITEWGNMTWFLLALGGVCLQKPRNQRLTGSQMLPIGVSGPSLMQSTTSLSSSSSGRGSMHPIMGSLVSSMGGGSQDVQYCPVTQFIGQLLRLLVCNNEKFGPQIQKHVKELVGQEMSAQLYPILFDQIRSIVEKFFDQQGQVVVTDINTQFIEHTIYIMKSVLDGRQSKDQNDQPANAEHLGVTSIENLMLAIVRYVRHLDMTVHAIHIKTKLCQLVEVMMKRRDDLAFRQEMKFRNKLVEYLTDWVMGTSHQIAPPSSGDVTIITRDLDQACMEAVAALLRGLPLQPEESDRGDLMDAKSALFLKYFTLFMNLLNDCVDGSEADKDTNNPPLLPPRPRVTAGKLTALRNATIQAMSNLLSANIDSGLMHSIDLGYNPDLQTRAAFMEVLTQILQQGTEFDTLAESVMADRFEQLVQLVTMISDKGELPIAMALASVVTTSQMDELARVLVTLFDAKHLLSPLLWNMFYREVEVSDCMQTLFRGNSLGSKIMAFCFKIYGASYLQGLLEPLIRPLLDEPVASFEVDPARLEASEDIEDNRKSLIALTQKVFDSIVNSADRFPPQLRSMCHCLYQVLSKRFPNLLQNNIGAVGTVIFLRFINPAIVSPQELGIVGKQVPTQIKRGLMLMSKILQNIANHVEFSKEQHMLCFNDFLRSHFETGRRFFIQIASDCETVDQTSHSMSFISDANVLALHRLLWSHQERIGDYLSSSRDHKAVGRRPFDKMATLLAYLGPPEHKPVDSHLLFSSYARWSSIDMSSTNFEEIMVKHQMHEKEEFKTLKSMNIFYQAGTSKAGNPVFYYIARRYKIGETNGDLLMYHVILTLKPFCHSPFEVVIDFTHTCSDNRFRTEYLQKWFYVLPEVACENLHAAYIYNCNSWVREYTKFHDRILAPLKGCRKLIFLDSPAKLNDVIDPEQQKLPGATLSLDEDLKVFNNALKLSHKDTKVAIKVGPTALQITSAEKTKVLAHSVLLNDVYYASEIEEVCLVDDNQFTLSIANESSQLSFIHNDCDNIVQAIIHIRNRWELSQPDSVTVHQKIRPKDVPGTLLNMALLNLGSSDPNLRTAAYNQLCALTATFDLKIEGQLLETQGLCIPSNNTIFIKSVSETLATNEPHLTLEFLEECIQGFQRSTIELKHLCLEYMTPWLANLVRFCKPSDEGKRQKQVALILEKLINLTIEQKEMYPSIQAKIWGSIGQIPELIDMVLDNFIHKSVSSGLGSPQVEIMADTAVALASANVQLVAKKVIGRLCRVMDKTCHSPTQYLEQHMMWDDIAILARYLLMLSFNNCLDVARHLPYLFHTVTFLVCTGSLSMRASTHGLVINIIHSLCTCTKPSFSEETQRVLRLSLDEFSLPKFYLLFGISKVKSAAVTAFRSSCRHPNDRWLGNERVSQAPPADRERLALPSLEVITDALLEIMEACMRDIPDCDWLQTWTSLAKSFAFCYNPALQPRALIVFGCISKSITDQDVKQLLRILVKALESFTDIILLESLVMCLTRLQPLLRPESPIHRALFWVAVSVLQLDESTLYAAGLALLEQNLHTLNSQQLFDKQNIADVMMATREPLEWHFKQLDHAVGLSFKSNFHFALVGHLLKGFRHPTPTTVSRTSRVLTMLLGIVAKPHRRDKFEVTPDSVAYLTALICFSEEVRSRCHVKHTLPRWPAESGGVGDGTAGGGDPSAAHGAGANQSGAGGQNVRRQKSWDMLDQSAIQYARQSHKVQPHQDPAIRGKSWRSLDLSHNPNLGMISHSSFVSHACTNINTTTTTLSAYNTTSITNNNINNTINASTSNNSSQICGGAYHRSDFRNRRSSSEPVSQVLTNPNIAKLLALKQAHIYSGTSISSAPPSAAIGSNCNTSFAASITTTSTPTATTVTTTTASTSTNLNNSGVATSITSNLTSTCTNPATTNSTLTISTAHSSASGATNSTSPAQSIEDVEHDDEANNFIVDCLQDMSAIKCSKTARLLFKTQRSFSVPTPKERQDKSTERQKERGSRSSVSNESNVLLDPEVLPDSSTQALVLTVLATLVKYATDEAELRVLYQYLAEGSVVFPKVFPVIHSLLDQKVNNVLNVSNDQIVLASVQSIIQNMLATEDASQQPLHFLQSCGFGGLWRFAGPFTKYNMMVESSELFVNCLEAMVETCLPVEENTPMPPSPRPYNLSSSLSSLTLGSPTDKVRPPTHAHIVAAQKHQAHHSAAIEPNNCQSNPKYLNTSTYLYTLSQTERRRTPRRSPFCFC</sequence>
<dbReference type="InterPro" id="IPR039360">
    <property type="entry name" value="Ras_GTPase"/>
</dbReference>
<dbReference type="InterPro" id="IPR011993">
    <property type="entry name" value="PH-like_dom_sf"/>
</dbReference>
<evidence type="ECO:0000259" key="5">
    <source>
        <dbReference type="PROSITE" id="PS50191"/>
    </source>
</evidence>
<dbReference type="PROSITE" id="PS50018">
    <property type="entry name" value="RAS_GTPASE_ACTIV_2"/>
    <property type="match status" value="1"/>
</dbReference>
<dbReference type="InterPro" id="IPR054071">
    <property type="entry name" value="PH_NF1"/>
</dbReference>
<feature type="region of interest" description="Disordered" evidence="3">
    <location>
        <begin position="2770"/>
        <end position="2804"/>
    </location>
</feature>
<dbReference type="InterPro" id="IPR008936">
    <property type="entry name" value="Rho_GTPase_activation_prot"/>
</dbReference>
<name>A0ABM1XT95_AEDAL</name>
<dbReference type="Pfam" id="PF00616">
    <property type="entry name" value="RasGAP"/>
    <property type="match status" value="1"/>
</dbReference>
<dbReference type="Gene3D" id="2.30.29.30">
    <property type="entry name" value="Pleckstrin-homology domain (PH domain)/Phosphotyrosine-binding domain (PTB)"/>
    <property type="match status" value="1"/>
</dbReference>
<dbReference type="Proteomes" id="UP000069940">
    <property type="component" value="Unassembled WGS sequence"/>
</dbReference>
<dbReference type="SUPFAM" id="SSF48371">
    <property type="entry name" value="ARM repeat"/>
    <property type="match status" value="1"/>
</dbReference>
<feature type="compositionally biased region" description="Gly residues" evidence="3">
    <location>
        <begin position="2465"/>
        <end position="2476"/>
    </location>
</feature>
<evidence type="ECO:0008006" key="8">
    <source>
        <dbReference type="Google" id="ProtNLM"/>
    </source>
</evidence>
<evidence type="ECO:0000256" key="1">
    <source>
        <dbReference type="ARBA" id="ARBA00022468"/>
    </source>
</evidence>
<evidence type="ECO:0000256" key="3">
    <source>
        <dbReference type="SAM" id="MobiDB-lite"/>
    </source>
</evidence>
<feature type="domain" description="Ras-GAP" evidence="4">
    <location>
        <begin position="1244"/>
        <end position="1439"/>
    </location>
</feature>
<feature type="compositionally biased region" description="Low complexity" evidence="3">
    <location>
        <begin position="2478"/>
        <end position="2488"/>
    </location>
</feature>
<dbReference type="RefSeq" id="XP_062715969.1">
    <property type="nucleotide sequence ID" value="XM_062859985.1"/>
</dbReference>